<reference evidence="2" key="1">
    <citation type="submission" date="2023-03" db="EMBL/GenBank/DDBJ databases">
        <title>Amycolatopsis taiwanensis NBRC 103393.</title>
        <authorList>
            <person name="Ichikawa N."/>
            <person name="Sato H."/>
            <person name="Tonouchi N."/>
        </authorList>
    </citation>
    <scope>NUCLEOTIDE SEQUENCE</scope>
    <source>
        <strain evidence="2">NBRC 103393</strain>
    </source>
</reference>
<gene>
    <name evidence="2" type="ORF">Atai01_34310</name>
</gene>
<evidence type="ECO:0000259" key="1">
    <source>
        <dbReference type="Pfam" id="PF08818"/>
    </source>
</evidence>
<name>A0A9W6R372_9PSEU</name>
<dbReference type="InterPro" id="IPR014922">
    <property type="entry name" value="YdhG-like"/>
</dbReference>
<dbReference type="Pfam" id="PF08818">
    <property type="entry name" value="DUF1801"/>
    <property type="match status" value="1"/>
</dbReference>
<dbReference type="Proteomes" id="UP001165136">
    <property type="component" value="Unassembled WGS sequence"/>
</dbReference>
<dbReference type="EMBL" id="BSTI01000006">
    <property type="protein sequence ID" value="GLY66812.1"/>
    <property type="molecule type" value="Genomic_DNA"/>
</dbReference>
<feature type="domain" description="YdhG-like" evidence="1">
    <location>
        <begin position="18"/>
        <end position="114"/>
    </location>
</feature>
<evidence type="ECO:0000313" key="2">
    <source>
        <dbReference type="EMBL" id="GLY66812.1"/>
    </source>
</evidence>
<dbReference type="RefSeq" id="WP_285487496.1">
    <property type="nucleotide sequence ID" value="NZ_BSTI01000006.1"/>
</dbReference>
<comment type="caution">
    <text evidence="2">The sequence shown here is derived from an EMBL/GenBank/DDBJ whole genome shotgun (WGS) entry which is preliminary data.</text>
</comment>
<organism evidence="2 3">
    <name type="scientific">Amycolatopsis taiwanensis</name>
    <dbReference type="NCBI Taxonomy" id="342230"/>
    <lineage>
        <taxon>Bacteria</taxon>
        <taxon>Bacillati</taxon>
        <taxon>Actinomycetota</taxon>
        <taxon>Actinomycetes</taxon>
        <taxon>Pseudonocardiales</taxon>
        <taxon>Pseudonocardiaceae</taxon>
        <taxon>Amycolatopsis</taxon>
    </lineage>
</organism>
<dbReference type="SUPFAM" id="SSF159888">
    <property type="entry name" value="YdhG-like"/>
    <property type="match status" value="1"/>
</dbReference>
<protein>
    <recommendedName>
        <fullName evidence="1">YdhG-like domain-containing protein</fullName>
    </recommendedName>
</protein>
<proteinExistence type="predicted"/>
<sequence length="120" mass="13182">MAKFSTVGEYVDSLPDHQREIAENLVRLVETVLPGTGAVWHGHPVWSLGPAPGKQPVCLVKAYPGHVTFGFWRGQEINDSSGRLSPGGRQMASVKLRGLDDLDAELFTTWLKQARTLEEA</sequence>
<evidence type="ECO:0000313" key="3">
    <source>
        <dbReference type="Proteomes" id="UP001165136"/>
    </source>
</evidence>
<dbReference type="Gene3D" id="3.90.1150.200">
    <property type="match status" value="1"/>
</dbReference>
<accession>A0A9W6R372</accession>
<dbReference type="AlphaFoldDB" id="A0A9W6R372"/>
<keyword evidence="3" id="KW-1185">Reference proteome</keyword>